<dbReference type="RefSeq" id="WP_204444194.1">
    <property type="nucleotide sequence ID" value="NZ_JACJKY010000002.1"/>
</dbReference>
<accession>A0A939BDH6</accession>
<feature type="domain" description="O-antigen ligase-related" evidence="7">
    <location>
        <begin position="206"/>
        <end position="387"/>
    </location>
</feature>
<reference evidence="8" key="2">
    <citation type="journal article" date="2021" name="Sci. Rep.">
        <title>The distribution of antibiotic resistance genes in chicken gut microbiota commensals.</title>
        <authorList>
            <person name="Juricova H."/>
            <person name="Matiasovicova J."/>
            <person name="Kubasova T."/>
            <person name="Cejkova D."/>
            <person name="Rychlik I."/>
        </authorList>
    </citation>
    <scope>NUCLEOTIDE SEQUENCE</scope>
    <source>
        <strain evidence="8">An559</strain>
    </source>
</reference>
<keyword evidence="9" id="KW-1185">Reference proteome</keyword>
<protein>
    <submittedName>
        <fullName evidence="8">O-antigen ligase family protein</fullName>
    </submittedName>
</protein>
<name>A0A939BDH6_9FIRM</name>
<evidence type="ECO:0000256" key="1">
    <source>
        <dbReference type="ARBA" id="ARBA00004141"/>
    </source>
</evidence>
<dbReference type="Pfam" id="PF04932">
    <property type="entry name" value="Wzy_C"/>
    <property type="match status" value="1"/>
</dbReference>
<keyword evidence="8" id="KW-0436">Ligase</keyword>
<dbReference type="InterPro" id="IPR051533">
    <property type="entry name" value="WaaL-like"/>
</dbReference>
<feature type="transmembrane region" description="Helical" evidence="6">
    <location>
        <begin position="374"/>
        <end position="397"/>
    </location>
</feature>
<gene>
    <name evidence="8" type="ORF">H6A12_01810</name>
</gene>
<feature type="transmembrane region" description="Helical" evidence="6">
    <location>
        <begin position="7"/>
        <end position="29"/>
    </location>
</feature>
<feature type="region of interest" description="Disordered" evidence="5">
    <location>
        <begin position="288"/>
        <end position="316"/>
    </location>
</feature>
<dbReference type="GO" id="GO:0016020">
    <property type="term" value="C:membrane"/>
    <property type="evidence" value="ECO:0007669"/>
    <property type="project" value="UniProtKB-SubCell"/>
</dbReference>
<evidence type="ECO:0000256" key="3">
    <source>
        <dbReference type="ARBA" id="ARBA00022989"/>
    </source>
</evidence>
<feature type="transmembrane region" description="Helical" evidence="6">
    <location>
        <begin position="171"/>
        <end position="191"/>
    </location>
</feature>
<feature type="transmembrane region" description="Helical" evidence="6">
    <location>
        <begin position="198"/>
        <end position="215"/>
    </location>
</feature>
<dbReference type="GO" id="GO:0016874">
    <property type="term" value="F:ligase activity"/>
    <property type="evidence" value="ECO:0007669"/>
    <property type="project" value="UniProtKB-KW"/>
</dbReference>
<dbReference type="EMBL" id="JACJKY010000002">
    <property type="protein sequence ID" value="MBM6919901.1"/>
    <property type="molecule type" value="Genomic_DNA"/>
</dbReference>
<sequence length="477" mass="52687">MNKNSKIFSVCSHIFGTEGFVCALTAVMIAQYLIIFPPALCSVLNLILYAWGAPLMAVHLVRQKSFSKKSNRLWLLFYLIVSFFAVSVVSILIHVPQNIVSNLSAWYSCGLQVFFCCYVIASSKKEQARRLFSLIIFTTVLVTLAVAAACLVMQFLNIYPLKATTSRFTGLFYNPNNCFICAMSILLSFLYWMLFHKFRALMIVNMLLQASLIGLSGSRSLLVMMGVFIALMPCIYAARRYSKNLKKAIGCAALIMVSGVLVFQAMSYAGQALPQIGHTIETTVSSWFSSEEGGSSSSNGSTQTPPDTNRTEENAEASDSFRMLLLTSGLKTFARHPLFGVGPRNIAQAVRETVPDANLNGIDGGGVHNSYLQLLISIGIFGFLIFILILVYCFTAFTKAMRAQQEKEGTICFELLFLLAAILCIGVYGTFESTLFFANTPAAVTFFAVTGFFLHTCFCRTSPAVFARRLHEKKEAR</sequence>
<comment type="subcellular location">
    <subcellularLocation>
        <location evidence="1">Membrane</location>
        <topology evidence="1">Multi-pass membrane protein</topology>
    </subcellularLocation>
</comment>
<feature type="transmembrane region" description="Helical" evidence="6">
    <location>
        <begin position="105"/>
        <end position="122"/>
    </location>
</feature>
<dbReference type="InterPro" id="IPR007016">
    <property type="entry name" value="O-antigen_ligase-rel_domated"/>
</dbReference>
<comment type="caution">
    <text evidence="8">The sequence shown here is derived from an EMBL/GenBank/DDBJ whole genome shotgun (WGS) entry which is preliminary data.</text>
</comment>
<feature type="transmembrane region" description="Helical" evidence="6">
    <location>
        <begin position="134"/>
        <end position="159"/>
    </location>
</feature>
<dbReference type="PANTHER" id="PTHR37422">
    <property type="entry name" value="TEICHURONIC ACID BIOSYNTHESIS PROTEIN TUAE"/>
    <property type="match status" value="1"/>
</dbReference>
<evidence type="ECO:0000256" key="5">
    <source>
        <dbReference type="SAM" id="MobiDB-lite"/>
    </source>
</evidence>
<evidence type="ECO:0000256" key="4">
    <source>
        <dbReference type="ARBA" id="ARBA00023136"/>
    </source>
</evidence>
<evidence type="ECO:0000259" key="7">
    <source>
        <dbReference type="Pfam" id="PF04932"/>
    </source>
</evidence>
<evidence type="ECO:0000256" key="2">
    <source>
        <dbReference type="ARBA" id="ARBA00022692"/>
    </source>
</evidence>
<evidence type="ECO:0000256" key="6">
    <source>
        <dbReference type="SAM" id="Phobius"/>
    </source>
</evidence>
<dbReference type="Proteomes" id="UP000774750">
    <property type="component" value="Unassembled WGS sequence"/>
</dbReference>
<dbReference type="PANTHER" id="PTHR37422:SF13">
    <property type="entry name" value="LIPOPOLYSACCHARIDE BIOSYNTHESIS PROTEIN PA4999-RELATED"/>
    <property type="match status" value="1"/>
</dbReference>
<feature type="transmembrane region" description="Helical" evidence="6">
    <location>
        <begin position="73"/>
        <end position="93"/>
    </location>
</feature>
<feature type="transmembrane region" description="Helical" evidence="6">
    <location>
        <begin position="221"/>
        <end position="238"/>
    </location>
</feature>
<evidence type="ECO:0000313" key="9">
    <source>
        <dbReference type="Proteomes" id="UP000774750"/>
    </source>
</evidence>
<keyword evidence="2 6" id="KW-0812">Transmembrane</keyword>
<feature type="transmembrane region" description="Helical" evidence="6">
    <location>
        <begin position="250"/>
        <end position="269"/>
    </location>
</feature>
<feature type="transmembrane region" description="Helical" evidence="6">
    <location>
        <begin position="443"/>
        <end position="467"/>
    </location>
</feature>
<proteinExistence type="predicted"/>
<feature type="transmembrane region" description="Helical" evidence="6">
    <location>
        <begin position="409"/>
        <end position="431"/>
    </location>
</feature>
<dbReference type="AlphaFoldDB" id="A0A939BDH6"/>
<feature type="transmembrane region" description="Helical" evidence="6">
    <location>
        <begin position="35"/>
        <end position="61"/>
    </location>
</feature>
<keyword evidence="4 6" id="KW-0472">Membrane</keyword>
<keyword evidence="3 6" id="KW-1133">Transmembrane helix</keyword>
<evidence type="ECO:0000313" key="8">
    <source>
        <dbReference type="EMBL" id="MBM6919901.1"/>
    </source>
</evidence>
<reference evidence="8" key="1">
    <citation type="submission" date="2020-08" db="EMBL/GenBank/DDBJ databases">
        <authorList>
            <person name="Cejkova D."/>
            <person name="Kubasova T."/>
            <person name="Jahodarova E."/>
            <person name="Rychlik I."/>
        </authorList>
    </citation>
    <scope>NUCLEOTIDE SEQUENCE</scope>
    <source>
        <strain evidence="8">An559</strain>
    </source>
</reference>
<feature type="compositionally biased region" description="Low complexity" evidence="5">
    <location>
        <begin position="288"/>
        <end position="301"/>
    </location>
</feature>
<organism evidence="8 9">
    <name type="scientific">Merdimmobilis hominis</name>
    <dbReference type="NCBI Taxonomy" id="2897707"/>
    <lineage>
        <taxon>Bacteria</taxon>
        <taxon>Bacillati</taxon>
        <taxon>Bacillota</taxon>
        <taxon>Clostridia</taxon>
        <taxon>Eubacteriales</taxon>
        <taxon>Oscillospiraceae</taxon>
        <taxon>Merdimmobilis</taxon>
    </lineage>
</organism>